<reference evidence="1 2" key="1">
    <citation type="journal article" date="2016" name="Nat. Commun.">
        <title>Thousands of microbial genomes shed light on interconnected biogeochemical processes in an aquifer system.</title>
        <authorList>
            <person name="Anantharaman K."/>
            <person name="Brown C.T."/>
            <person name="Hug L.A."/>
            <person name="Sharon I."/>
            <person name="Castelle C.J."/>
            <person name="Probst A.J."/>
            <person name="Thomas B.C."/>
            <person name="Singh A."/>
            <person name="Wilkins M.J."/>
            <person name="Karaoz U."/>
            <person name="Brodie E.L."/>
            <person name="Williams K.H."/>
            <person name="Hubbard S.S."/>
            <person name="Banfield J.F."/>
        </authorList>
    </citation>
    <scope>NUCLEOTIDE SEQUENCE [LARGE SCALE GENOMIC DNA]</scope>
</reference>
<dbReference type="Proteomes" id="UP000177583">
    <property type="component" value="Unassembled WGS sequence"/>
</dbReference>
<name>A0A1F6GUS4_9PROT</name>
<accession>A0A1F6GUS4</accession>
<dbReference type="EMBL" id="MFNF01000027">
    <property type="protein sequence ID" value="OGH01917.1"/>
    <property type="molecule type" value="Genomic_DNA"/>
</dbReference>
<sequence>MRGGIRAWGLGLSLLLVGCSVPKARLDLRLDPEGFAPPQSAAGQAEILPGAWALDLTPTPKDLETLIDLWNGDLGQRLALTDPIGRVGSDETWRVHQLLSSQLNAWYLWIDRPVPVEVIGAKLCKPLGATELLFLTQTRSEEIRPWAGRLVLVSLAELAIRRGAEPRYPKLYSNSLRTQAGLPPRISLSQLLISDKKGEVQGQGFWLCRRPNKGL</sequence>
<organism evidence="1 2">
    <name type="scientific">Candidatus Lambdaproteobacteria bacterium RIFOXYD2_FULL_56_26</name>
    <dbReference type="NCBI Taxonomy" id="1817773"/>
    <lineage>
        <taxon>Bacteria</taxon>
        <taxon>Pseudomonadati</taxon>
        <taxon>Pseudomonadota</taxon>
        <taxon>Candidatus Lambdaproteobacteria</taxon>
    </lineage>
</organism>
<protein>
    <submittedName>
        <fullName evidence="1">Uncharacterized protein</fullName>
    </submittedName>
</protein>
<proteinExistence type="predicted"/>
<evidence type="ECO:0000313" key="1">
    <source>
        <dbReference type="EMBL" id="OGH01917.1"/>
    </source>
</evidence>
<gene>
    <name evidence="1" type="ORF">A2557_04900</name>
</gene>
<evidence type="ECO:0000313" key="2">
    <source>
        <dbReference type="Proteomes" id="UP000177583"/>
    </source>
</evidence>
<dbReference type="PROSITE" id="PS51257">
    <property type="entry name" value="PROKAR_LIPOPROTEIN"/>
    <property type="match status" value="1"/>
</dbReference>
<comment type="caution">
    <text evidence="1">The sequence shown here is derived from an EMBL/GenBank/DDBJ whole genome shotgun (WGS) entry which is preliminary data.</text>
</comment>
<dbReference type="AlphaFoldDB" id="A0A1F6GUS4"/>